<feature type="region of interest" description="Disordered" evidence="1">
    <location>
        <begin position="1"/>
        <end position="59"/>
    </location>
</feature>
<feature type="compositionally biased region" description="Low complexity" evidence="1">
    <location>
        <begin position="13"/>
        <end position="23"/>
    </location>
</feature>
<name>A0A1G6XQK5_9ACTN</name>
<organism evidence="2 3">
    <name type="scientific">Streptomyces prasinopilosus</name>
    <dbReference type="NCBI Taxonomy" id="67344"/>
    <lineage>
        <taxon>Bacteria</taxon>
        <taxon>Bacillati</taxon>
        <taxon>Actinomycetota</taxon>
        <taxon>Actinomycetes</taxon>
        <taxon>Kitasatosporales</taxon>
        <taxon>Streptomycetaceae</taxon>
        <taxon>Streptomyces</taxon>
    </lineage>
</organism>
<dbReference type="AlphaFoldDB" id="A0A1G6XQK5"/>
<dbReference type="InterPro" id="IPR036890">
    <property type="entry name" value="HATPase_C_sf"/>
</dbReference>
<dbReference type="Gene3D" id="3.30.565.10">
    <property type="entry name" value="Histidine kinase-like ATPase, C-terminal domain"/>
    <property type="match status" value="1"/>
</dbReference>
<evidence type="ECO:0000313" key="2">
    <source>
        <dbReference type="EMBL" id="SDD80499.1"/>
    </source>
</evidence>
<dbReference type="EMBL" id="FMZK01000012">
    <property type="protein sequence ID" value="SDD80499.1"/>
    <property type="molecule type" value="Genomic_DNA"/>
</dbReference>
<evidence type="ECO:0008006" key="4">
    <source>
        <dbReference type="Google" id="ProtNLM"/>
    </source>
</evidence>
<dbReference type="STRING" id="67344.SAMN05216505_11225"/>
<dbReference type="Proteomes" id="UP000182100">
    <property type="component" value="Unassembled WGS sequence"/>
</dbReference>
<evidence type="ECO:0000256" key="1">
    <source>
        <dbReference type="SAM" id="MobiDB-lite"/>
    </source>
</evidence>
<feature type="compositionally biased region" description="Pro residues" evidence="1">
    <location>
        <begin position="116"/>
        <end position="130"/>
    </location>
</feature>
<proteinExistence type="predicted"/>
<protein>
    <recommendedName>
        <fullName evidence="4">Histidine kinase-like ATPase domain-containing protein</fullName>
    </recommendedName>
</protein>
<keyword evidence="3" id="KW-1185">Reference proteome</keyword>
<feature type="region of interest" description="Disordered" evidence="1">
    <location>
        <begin position="88"/>
        <end position="130"/>
    </location>
</feature>
<accession>A0A1G6XQK5</accession>
<reference evidence="3" key="1">
    <citation type="submission" date="2016-10" db="EMBL/GenBank/DDBJ databases">
        <authorList>
            <person name="Varghese N."/>
            <person name="Submissions S."/>
        </authorList>
    </citation>
    <scope>NUCLEOTIDE SEQUENCE [LARGE SCALE GENOMIC DNA]</scope>
    <source>
        <strain evidence="3">CGMCC 4.3504</strain>
    </source>
</reference>
<gene>
    <name evidence="2" type="ORF">SAMN05216505_11225</name>
</gene>
<sequence length="130" mass="13343">MTGRRAAPPPAAPVGRRTGTGRTAVRRVGRRVVCDVTSTGRGGADRYLGRLPPGPQQRGRGMWAVRQLCDLLEAHTGQDGTTVRLPIGLARTEGPGGPAPHHSLTGAPAAHLTGPPGSPRGPAPPAGYAR</sequence>
<evidence type="ECO:0000313" key="3">
    <source>
        <dbReference type="Proteomes" id="UP000182100"/>
    </source>
</evidence>